<dbReference type="PRINTS" id="PR00039">
    <property type="entry name" value="HTHLYSR"/>
</dbReference>
<dbReference type="GO" id="GO:0003700">
    <property type="term" value="F:DNA-binding transcription factor activity"/>
    <property type="evidence" value="ECO:0007669"/>
    <property type="project" value="InterPro"/>
</dbReference>
<gene>
    <name evidence="6" type="ORF">GGR38_000137</name>
</gene>
<feature type="domain" description="HTH lysR-type" evidence="5">
    <location>
        <begin position="1"/>
        <end position="61"/>
    </location>
</feature>
<evidence type="ECO:0000256" key="1">
    <source>
        <dbReference type="ARBA" id="ARBA00009437"/>
    </source>
</evidence>
<comment type="caution">
    <text evidence="6">The sequence shown here is derived from an EMBL/GenBank/DDBJ whole genome shotgun (WGS) entry which is preliminary data.</text>
</comment>
<keyword evidence="7" id="KW-1185">Reference proteome</keyword>
<dbReference type="Gene3D" id="3.40.190.290">
    <property type="match status" value="1"/>
</dbReference>
<dbReference type="Gene3D" id="1.10.10.10">
    <property type="entry name" value="Winged helix-like DNA-binding domain superfamily/Winged helix DNA-binding domain"/>
    <property type="match status" value="1"/>
</dbReference>
<dbReference type="InterPro" id="IPR036388">
    <property type="entry name" value="WH-like_DNA-bd_sf"/>
</dbReference>
<dbReference type="PANTHER" id="PTHR30126:SF77">
    <property type="entry name" value="TRANSCRIPTIONAL REGULATORY PROTEIN"/>
    <property type="match status" value="1"/>
</dbReference>
<dbReference type="InterPro" id="IPR000847">
    <property type="entry name" value="LysR_HTH_N"/>
</dbReference>
<dbReference type="Proteomes" id="UP000548867">
    <property type="component" value="Unassembled WGS sequence"/>
</dbReference>
<evidence type="ECO:0000256" key="3">
    <source>
        <dbReference type="ARBA" id="ARBA00023125"/>
    </source>
</evidence>
<evidence type="ECO:0000313" key="7">
    <source>
        <dbReference type="Proteomes" id="UP000548867"/>
    </source>
</evidence>
<evidence type="ECO:0000259" key="5">
    <source>
        <dbReference type="PROSITE" id="PS50931"/>
    </source>
</evidence>
<protein>
    <submittedName>
        <fullName evidence="6">DNA-binding transcriptional LysR family regulator</fullName>
    </submittedName>
</protein>
<name>A0A7W6CGC1_9SPHN</name>
<dbReference type="RefSeq" id="WP_183621706.1">
    <property type="nucleotide sequence ID" value="NZ_JACIDX010000001.1"/>
</dbReference>
<keyword evidence="4" id="KW-0804">Transcription</keyword>
<dbReference type="EMBL" id="JACIDX010000001">
    <property type="protein sequence ID" value="MBB3953225.1"/>
    <property type="molecule type" value="Genomic_DNA"/>
</dbReference>
<dbReference type="InterPro" id="IPR036390">
    <property type="entry name" value="WH_DNA-bd_sf"/>
</dbReference>
<sequence>MNRIALYHLETLLWIARLGTFAAAAERLNTTQPTISARVRELEAQIGYPLFRREGRRMLLTVRGRQLVRDTEPLWAALERTLAADNLAGARGVVRIGTGEIAAASCLPGFVAEIERDMPAVTLDITISLTAQLLQDLLGATSDLVFLAGPAASPGLQTASIGGVALQWLASPATAAAMRNGATPPLWSLPRQSPLHQVMLETLSGEALPAIRTCNNARMLIDIIAAGQGMALLPETMTREAVAGGRLQEVWPRPKRGIEFQAAIRAEESDPLVLELFRRAAGLRIDPR</sequence>
<dbReference type="SUPFAM" id="SSF53850">
    <property type="entry name" value="Periplasmic binding protein-like II"/>
    <property type="match status" value="1"/>
</dbReference>
<evidence type="ECO:0000256" key="2">
    <source>
        <dbReference type="ARBA" id="ARBA00023015"/>
    </source>
</evidence>
<keyword evidence="2" id="KW-0805">Transcription regulation</keyword>
<evidence type="ECO:0000313" key="6">
    <source>
        <dbReference type="EMBL" id="MBB3953225.1"/>
    </source>
</evidence>
<comment type="similarity">
    <text evidence="1">Belongs to the LysR transcriptional regulatory family.</text>
</comment>
<dbReference type="PANTHER" id="PTHR30126">
    <property type="entry name" value="HTH-TYPE TRANSCRIPTIONAL REGULATOR"/>
    <property type="match status" value="1"/>
</dbReference>
<proteinExistence type="inferred from homology"/>
<dbReference type="Pfam" id="PF00126">
    <property type="entry name" value="HTH_1"/>
    <property type="match status" value="1"/>
</dbReference>
<dbReference type="Pfam" id="PF03466">
    <property type="entry name" value="LysR_substrate"/>
    <property type="match status" value="1"/>
</dbReference>
<dbReference type="GO" id="GO:0000976">
    <property type="term" value="F:transcription cis-regulatory region binding"/>
    <property type="evidence" value="ECO:0007669"/>
    <property type="project" value="TreeGrafter"/>
</dbReference>
<dbReference type="AlphaFoldDB" id="A0A7W6CGC1"/>
<dbReference type="PROSITE" id="PS50931">
    <property type="entry name" value="HTH_LYSR"/>
    <property type="match status" value="1"/>
</dbReference>
<keyword evidence="3 6" id="KW-0238">DNA-binding</keyword>
<dbReference type="InterPro" id="IPR005119">
    <property type="entry name" value="LysR_subst-bd"/>
</dbReference>
<organism evidence="6 7">
    <name type="scientific">Novosphingobium sediminicola</name>
    <dbReference type="NCBI Taxonomy" id="563162"/>
    <lineage>
        <taxon>Bacteria</taxon>
        <taxon>Pseudomonadati</taxon>
        <taxon>Pseudomonadota</taxon>
        <taxon>Alphaproteobacteria</taxon>
        <taxon>Sphingomonadales</taxon>
        <taxon>Sphingomonadaceae</taxon>
        <taxon>Novosphingobium</taxon>
    </lineage>
</organism>
<dbReference type="CDD" id="cd05466">
    <property type="entry name" value="PBP2_LTTR_substrate"/>
    <property type="match status" value="1"/>
</dbReference>
<accession>A0A7W6CGC1</accession>
<dbReference type="SUPFAM" id="SSF46785">
    <property type="entry name" value="Winged helix' DNA-binding domain"/>
    <property type="match status" value="1"/>
</dbReference>
<evidence type="ECO:0000256" key="4">
    <source>
        <dbReference type="ARBA" id="ARBA00023163"/>
    </source>
</evidence>
<reference evidence="6 7" key="1">
    <citation type="submission" date="2020-08" db="EMBL/GenBank/DDBJ databases">
        <title>Genomic Encyclopedia of Type Strains, Phase IV (KMG-IV): sequencing the most valuable type-strain genomes for metagenomic binning, comparative biology and taxonomic classification.</title>
        <authorList>
            <person name="Goeker M."/>
        </authorList>
    </citation>
    <scope>NUCLEOTIDE SEQUENCE [LARGE SCALE GENOMIC DNA]</scope>
    <source>
        <strain evidence="6 7">DSM 27057</strain>
    </source>
</reference>